<evidence type="ECO:0000256" key="1">
    <source>
        <dbReference type="ARBA" id="ARBA00023002"/>
    </source>
</evidence>
<dbReference type="PANTHER" id="PTHR43818">
    <property type="entry name" value="BCDNA.GH03377"/>
    <property type="match status" value="1"/>
</dbReference>
<dbReference type="Gene3D" id="3.30.360.10">
    <property type="entry name" value="Dihydrodipicolinate Reductase, domain 2"/>
    <property type="match status" value="1"/>
</dbReference>
<dbReference type="InterPro" id="IPR036291">
    <property type="entry name" value="NAD(P)-bd_dom_sf"/>
</dbReference>
<dbReference type="InterPro" id="IPR000683">
    <property type="entry name" value="Gfo/Idh/MocA-like_OxRdtase_N"/>
</dbReference>
<dbReference type="InterPro" id="IPR050463">
    <property type="entry name" value="Gfo/Idh/MocA_oxidrdct_glycsds"/>
</dbReference>
<dbReference type="SUPFAM" id="SSF55347">
    <property type="entry name" value="Glyceraldehyde-3-phosphate dehydrogenase-like, C-terminal domain"/>
    <property type="match status" value="1"/>
</dbReference>
<sequence length="394" mass="42673">MVSSERIGVGLISVGWMGRLHARAYLATRQFFPELARHPELVIAADPDASGREHAAEALGFRETTADYHELLAHPDVDVVSICAPNFLHHEIALAAIAAGKPFWIEKPMGISATQSREIAQGAAAAGLITAVGFNYRHAPAVAEARRLVRSGELGTITNVQMRLLTSYASDPQQVFTWRYEKERAGTGVLGDVLSHGFDLAQFVVGRVESLNAITETFIPQRPLPSGNSANSFAKGEASTTLRDVENEDYAAALARFENGAVGFFESTRVGIGPHAEYILEVYGTEGSIRWNFERMNQLEVAKDLRGYQTVLTDTTFGEFGRFQPNAGPGIGFNDLKTIEAALFIRSVIEGTQLAPSVADGWSASELVDASLRSAESGAWVSIPEVDGVTTYDR</sequence>
<keyword evidence="1" id="KW-0560">Oxidoreductase</keyword>
<evidence type="ECO:0000259" key="3">
    <source>
        <dbReference type="Pfam" id="PF01408"/>
    </source>
</evidence>
<protein>
    <submittedName>
        <fullName evidence="5">Predicted dehydrogenase</fullName>
    </submittedName>
</protein>
<proteinExistence type="predicted"/>
<feature type="domain" description="Gfo/Idh/MocA-like oxidoreductase N-terminal" evidence="3">
    <location>
        <begin position="8"/>
        <end position="134"/>
    </location>
</feature>
<dbReference type="PANTHER" id="PTHR43818:SF11">
    <property type="entry name" value="BCDNA.GH03377"/>
    <property type="match status" value="1"/>
</dbReference>
<dbReference type="Pfam" id="PF01408">
    <property type="entry name" value="GFO_IDH_MocA"/>
    <property type="match status" value="1"/>
</dbReference>
<name>A0A1H0Y1I3_9MICO</name>
<evidence type="ECO:0000313" key="6">
    <source>
        <dbReference type="Proteomes" id="UP000182690"/>
    </source>
</evidence>
<dbReference type="Gene3D" id="3.40.50.720">
    <property type="entry name" value="NAD(P)-binding Rossmann-like Domain"/>
    <property type="match status" value="1"/>
</dbReference>
<organism evidence="5 6">
    <name type="scientific">Leucobacter chromiiresistens</name>
    <dbReference type="NCBI Taxonomy" id="1079994"/>
    <lineage>
        <taxon>Bacteria</taxon>
        <taxon>Bacillati</taxon>
        <taxon>Actinomycetota</taxon>
        <taxon>Actinomycetes</taxon>
        <taxon>Micrococcales</taxon>
        <taxon>Microbacteriaceae</taxon>
        <taxon>Leucobacter</taxon>
    </lineage>
</organism>
<evidence type="ECO:0000259" key="4">
    <source>
        <dbReference type="Pfam" id="PF22725"/>
    </source>
</evidence>
<dbReference type="GO" id="GO:0016491">
    <property type="term" value="F:oxidoreductase activity"/>
    <property type="evidence" value="ECO:0007669"/>
    <property type="project" value="UniProtKB-KW"/>
</dbReference>
<evidence type="ECO:0000313" key="5">
    <source>
        <dbReference type="EMBL" id="SDQ08960.1"/>
    </source>
</evidence>
<dbReference type="STRING" id="1079994.SAMN04488565_0425"/>
<dbReference type="AlphaFoldDB" id="A0A1H0Y1I3"/>
<dbReference type="InterPro" id="IPR055170">
    <property type="entry name" value="GFO_IDH_MocA-like_dom"/>
</dbReference>
<dbReference type="eggNOG" id="COG0673">
    <property type="taxonomic scope" value="Bacteria"/>
</dbReference>
<dbReference type="Pfam" id="PF22725">
    <property type="entry name" value="GFO_IDH_MocA_C3"/>
    <property type="match status" value="1"/>
</dbReference>
<dbReference type="RefSeq" id="WP_010155818.1">
    <property type="nucleotide sequence ID" value="NZ_FNKB01000001.1"/>
</dbReference>
<reference evidence="5 6" key="1">
    <citation type="submission" date="2016-10" db="EMBL/GenBank/DDBJ databases">
        <authorList>
            <person name="de Groot N.N."/>
        </authorList>
    </citation>
    <scope>NUCLEOTIDE SEQUENCE [LARGE SCALE GENOMIC DNA]</scope>
    <source>
        <strain evidence="5 6">DSM 22788</strain>
    </source>
</reference>
<dbReference type="SUPFAM" id="SSF51735">
    <property type="entry name" value="NAD(P)-binding Rossmann-fold domains"/>
    <property type="match status" value="1"/>
</dbReference>
<keyword evidence="2" id="KW-0520">NAD</keyword>
<gene>
    <name evidence="5" type="ORF">SAMN04488565_0425</name>
</gene>
<evidence type="ECO:0000256" key="2">
    <source>
        <dbReference type="ARBA" id="ARBA00023027"/>
    </source>
</evidence>
<dbReference type="OrthoDB" id="9792085at2"/>
<feature type="domain" description="GFO/IDH/MocA-like oxidoreductase" evidence="4">
    <location>
        <begin position="143"/>
        <end position="290"/>
    </location>
</feature>
<dbReference type="Proteomes" id="UP000182690">
    <property type="component" value="Unassembled WGS sequence"/>
</dbReference>
<dbReference type="GO" id="GO:0000166">
    <property type="term" value="F:nucleotide binding"/>
    <property type="evidence" value="ECO:0007669"/>
    <property type="project" value="InterPro"/>
</dbReference>
<dbReference type="EMBL" id="FNKB01000001">
    <property type="protein sequence ID" value="SDQ08960.1"/>
    <property type="molecule type" value="Genomic_DNA"/>
</dbReference>
<accession>A0A1H0Y1I3</accession>